<dbReference type="PANTHER" id="PTHR30437:SF5">
    <property type="entry name" value="REGULATOR OF NUCLEOSIDE DIPHOSPHATE KINASE"/>
    <property type="match status" value="1"/>
</dbReference>
<evidence type="ECO:0000259" key="1">
    <source>
        <dbReference type="Pfam" id="PF01272"/>
    </source>
</evidence>
<dbReference type="InterPro" id="IPR001437">
    <property type="entry name" value="Tscrpt_elong_fac_GreA/B_C"/>
</dbReference>
<keyword evidence="2" id="KW-0251">Elongation factor</keyword>
<dbReference type="Proteomes" id="UP001597375">
    <property type="component" value="Unassembled WGS sequence"/>
</dbReference>
<feature type="domain" description="Transcription elongation factor GreA/GreB C-terminal" evidence="1">
    <location>
        <begin position="53"/>
        <end position="127"/>
    </location>
</feature>
<dbReference type="Gene3D" id="3.10.50.30">
    <property type="entry name" value="Transcription elongation factor, GreA/GreB, C-terminal domain"/>
    <property type="match status" value="1"/>
</dbReference>
<dbReference type="InterPro" id="IPR036953">
    <property type="entry name" value="GreA/GreB_C_sf"/>
</dbReference>
<protein>
    <submittedName>
        <fullName evidence="2">GreA/GreB family elongation factor</fullName>
    </submittedName>
</protein>
<dbReference type="EMBL" id="JBHUIT010000007">
    <property type="protein sequence ID" value="MFD2256353.1"/>
    <property type="molecule type" value="Genomic_DNA"/>
</dbReference>
<dbReference type="SUPFAM" id="SSF54534">
    <property type="entry name" value="FKBP-like"/>
    <property type="match status" value="1"/>
</dbReference>
<dbReference type="GO" id="GO:0003746">
    <property type="term" value="F:translation elongation factor activity"/>
    <property type="evidence" value="ECO:0007669"/>
    <property type="project" value="UniProtKB-KW"/>
</dbReference>
<evidence type="ECO:0000313" key="2">
    <source>
        <dbReference type="EMBL" id="MFD2256353.1"/>
    </source>
</evidence>
<dbReference type="RefSeq" id="WP_386819515.1">
    <property type="nucleotide sequence ID" value="NZ_JBHUIT010000007.1"/>
</dbReference>
<dbReference type="Pfam" id="PF01272">
    <property type="entry name" value="GreA_GreB"/>
    <property type="match status" value="1"/>
</dbReference>
<keyword evidence="3" id="KW-1185">Reference proteome</keyword>
<dbReference type="PANTHER" id="PTHR30437">
    <property type="entry name" value="TRANSCRIPTION ELONGATION FACTOR GREA"/>
    <property type="match status" value="1"/>
</dbReference>
<comment type="caution">
    <text evidence="2">The sequence shown here is derived from an EMBL/GenBank/DDBJ whole genome shotgun (WGS) entry which is preliminary data.</text>
</comment>
<evidence type="ECO:0000313" key="3">
    <source>
        <dbReference type="Proteomes" id="UP001597375"/>
    </source>
</evidence>
<accession>A0ABW5D7I5</accession>
<dbReference type="InterPro" id="IPR023459">
    <property type="entry name" value="Tscrpt_elong_fac_GreA/B_fam"/>
</dbReference>
<organism evidence="2 3">
    <name type="scientific">Luteolibacter algae</name>
    <dbReference type="NCBI Taxonomy" id="454151"/>
    <lineage>
        <taxon>Bacteria</taxon>
        <taxon>Pseudomonadati</taxon>
        <taxon>Verrucomicrobiota</taxon>
        <taxon>Verrucomicrobiia</taxon>
        <taxon>Verrucomicrobiales</taxon>
        <taxon>Verrucomicrobiaceae</taxon>
        <taxon>Luteolibacter</taxon>
    </lineage>
</organism>
<name>A0ABW5D7I5_9BACT</name>
<keyword evidence="2" id="KW-0648">Protein biosynthesis</keyword>
<proteinExistence type="predicted"/>
<sequence>MKPTIKLNRADKLRLKTYIEDENQRPRPNADQRTALLDFLSLAKVPKESSNLEDFVGLHDRVVIESSQNPTDSFAFSIVMPEEADIDADLISILSPVSLAALGRKSGDTIQWEAPGGIREMRIISIMRQLQGVTQPAAI</sequence>
<gene>
    <name evidence="2" type="ORF">ACFSSA_06685</name>
</gene>
<reference evidence="3" key="1">
    <citation type="journal article" date="2019" name="Int. J. Syst. Evol. Microbiol.">
        <title>The Global Catalogue of Microorganisms (GCM) 10K type strain sequencing project: providing services to taxonomists for standard genome sequencing and annotation.</title>
        <authorList>
            <consortium name="The Broad Institute Genomics Platform"/>
            <consortium name="The Broad Institute Genome Sequencing Center for Infectious Disease"/>
            <person name="Wu L."/>
            <person name="Ma J."/>
        </authorList>
    </citation>
    <scope>NUCLEOTIDE SEQUENCE [LARGE SCALE GENOMIC DNA]</scope>
    <source>
        <strain evidence="3">CGMCC 4.7106</strain>
    </source>
</reference>